<dbReference type="InterPro" id="IPR036388">
    <property type="entry name" value="WH-like_DNA-bd_sf"/>
</dbReference>
<protein>
    <recommendedName>
        <fullName evidence="1">HTH crp-type domain-containing protein</fullName>
    </recommendedName>
</protein>
<proteinExistence type="predicted"/>
<evidence type="ECO:0000313" key="3">
    <source>
        <dbReference type="Proteomes" id="UP000015527"/>
    </source>
</evidence>
<dbReference type="PATRIC" id="fig|1096930.3.peg.3568"/>
<dbReference type="GO" id="GO:0003677">
    <property type="term" value="F:DNA binding"/>
    <property type="evidence" value="ECO:0007669"/>
    <property type="project" value="InterPro"/>
</dbReference>
<dbReference type="SMART" id="SM00419">
    <property type="entry name" value="HTH_CRP"/>
    <property type="match status" value="1"/>
</dbReference>
<evidence type="ECO:0000259" key="1">
    <source>
        <dbReference type="PROSITE" id="PS51063"/>
    </source>
</evidence>
<dbReference type="Pfam" id="PF13545">
    <property type="entry name" value="HTH_Crp_2"/>
    <property type="match status" value="1"/>
</dbReference>
<dbReference type="AlphaFoldDB" id="T0HCX9"/>
<keyword evidence="3" id="KW-1185">Reference proteome</keyword>
<feature type="domain" description="HTH crp-type" evidence="1">
    <location>
        <begin position="1"/>
        <end position="55"/>
    </location>
</feature>
<dbReference type="PROSITE" id="PS51063">
    <property type="entry name" value="HTH_CRP_2"/>
    <property type="match status" value="1"/>
</dbReference>
<dbReference type="EMBL" id="ATHL01000122">
    <property type="protein sequence ID" value="EQB09993.1"/>
    <property type="molecule type" value="Genomic_DNA"/>
</dbReference>
<name>T0HCX9_9SPHN</name>
<dbReference type="eggNOG" id="COG0664">
    <property type="taxonomic scope" value="Bacteria"/>
</dbReference>
<dbReference type="Proteomes" id="UP000015527">
    <property type="component" value="Unassembled WGS sequence"/>
</dbReference>
<comment type="caution">
    <text evidence="2">The sequence shown here is derived from an EMBL/GenBank/DDBJ whole genome shotgun (WGS) entry which is preliminary data.</text>
</comment>
<sequence length="80" mass="9167">MYHDRIGNDDLPLTHENMSVIMGVRRASITHAIHNLEAELWIKAQRGRIHIRNRRGLAEYCGPFYGVAEAHYAEIMGHEG</sequence>
<gene>
    <name evidence="2" type="ORF">L284_18045</name>
</gene>
<evidence type="ECO:0000313" key="2">
    <source>
        <dbReference type="EMBL" id="EQB09993.1"/>
    </source>
</evidence>
<dbReference type="SUPFAM" id="SSF46785">
    <property type="entry name" value="Winged helix' DNA-binding domain"/>
    <property type="match status" value="1"/>
</dbReference>
<dbReference type="InterPro" id="IPR012318">
    <property type="entry name" value="HTH_CRP"/>
</dbReference>
<dbReference type="Gene3D" id="1.10.10.10">
    <property type="entry name" value="Winged helix-like DNA-binding domain superfamily/Winged helix DNA-binding domain"/>
    <property type="match status" value="1"/>
</dbReference>
<dbReference type="InterPro" id="IPR036390">
    <property type="entry name" value="WH_DNA-bd_sf"/>
</dbReference>
<reference evidence="2 3" key="1">
    <citation type="journal article" date="2013" name="Genome Announc.">
        <title>Genome Sequence of Novosphingobium lindaniclasticum LE124T, Isolated from a Hexachlorocyclohexane Dumpsite.</title>
        <authorList>
            <person name="Saxena A."/>
            <person name="Nayyar N."/>
            <person name="Sangwan N."/>
            <person name="Kumari R."/>
            <person name="Khurana J.P."/>
            <person name="Lal R."/>
        </authorList>
    </citation>
    <scope>NUCLEOTIDE SEQUENCE [LARGE SCALE GENOMIC DNA]</scope>
    <source>
        <strain evidence="2 3">LE124</strain>
    </source>
</reference>
<accession>T0HCX9</accession>
<dbReference type="GO" id="GO:0006355">
    <property type="term" value="P:regulation of DNA-templated transcription"/>
    <property type="evidence" value="ECO:0007669"/>
    <property type="project" value="InterPro"/>
</dbReference>
<organism evidence="2 3">
    <name type="scientific">Novosphingobium lindaniclasticum LE124</name>
    <dbReference type="NCBI Taxonomy" id="1096930"/>
    <lineage>
        <taxon>Bacteria</taxon>
        <taxon>Pseudomonadati</taxon>
        <taxon>Pseudomonadota</taxon>
        <taxon>Alphaproteobacteria</taxon>
        <taxon>Sphingomonadales</taxon>
        <taxon>Sphingomonadaceae</taxon>
        <taxon>Novosphingobium</taxon>
    </lineage>
</organism>